<dbReference type="AlphaFoldDB" id="A0A1E7FQT1"/>
<keyword evidence="4" id="KW-1185">Reference proteome</keyword>
<protein>
    <submittedName>
        <fullName evidence="3">Uncharacterized protein</fullName>
    </submittedName>
</protein>
<evidence type="ECO:0000256" key="2">
    <source>
        <dbReference type="SAM" id="Phobius"/>
    </source>
</evidence>
<dbReference type="InParanoid" id="A0A1E7FQT1"/>
<feature type="region of interest" description="Disordered" evidence="1">
    <location>
        <begin position="21"/>
        <end position="47"/>
    </location>
</feature>
<feature type="compositionally biased region" description="Basic and acidic residues" evidence="1">
    <location>
        <begin position="187"/>
        <end position="213"/>
    </location>
</feature>
<accession>A0A1E7FQT1</accession>
<reference evidence="3 4" key="1">
    <citation type="submission" date="2016-09" db="EMBL/GenBank/DDBJ databases">
        <title>Extensive genetic diversity and differential bi-allelic expression allows diatom success in the polar Southern Ocean.</title>
        <authorList>
            <consortium name="DOE Joint Genome Institute"/>
            <person name="Mock T."/>
            <person name="Otillar R.P."/>
            <person name="Strauss J."/>
            <person name="Dupont C."/>
            <person name="Frickenhaus S."/>
            <person name="Maumus F."/>
            <person name="Mcmullan M."/>
            <person name="Sanges R."/>
            <person name="Schmutz J."/>
            <person name="Toseland A."/>
            <person name="Valas R."/>
            <person name="Veluchamy A."/>
            <person name="Ward B.J."/>
            <person name="Allen A."/>
            <person name="Barry K."/>
            <person name="Falciatore A."/>
            <person name="Ferrante M."/>
            <person name="Fortunato A.E."/>
            <person name="Gloeckner G."/>
            <person name="Gruber A."/>
            <person name="Hipkin R."/>
            <person name="Janech M."/>
            <person name="Kroth P."/>
            <person name="Leese F."/>
            <person name="Lindquist E."/>
            <person name="Lyon B.R."/>
            <person name="Martin J."/>
            <person name="Mayer C."/>
            <person name="Parker M."/>
            <person name="Quesneville H."/>
            <person name="Raymond J."/>
            <person name="Uhlig C."/>
            <person name="Valentin K.U."/>
            <person name="Worden A.Z."/>
            <person name="Armbrust E.V."/>
            <person name="Bowler C."/>
            <person name="Green B."/>
            <person name="Moulton V."/>
            <person name="Van Oosterhout C."/>
            <person name="Grigoriev I."/>
        </authorList>
    </citation>
    <scope>NUCLEOTIDE SEQUENCE [LARGE SCALE GENOMIC DNA]</scope>
    <source>
        <strain evidence="3 4">CCMP1102</strain>
    </source>
</reference>
<evidence type="ECO:0000256" key="1">
    <source>
        <dbReference type="SAM" id="MobiDB-lite"/>
    </source>
</evidence>
<dbReference type="Proteomes" id="UP000095751">
    <property type="component" value="Unassembled WGS sequence"/>
</dbReference>
<dbReference type="KEGG" id="fcy:FRACYDRAFT_236223"/>
<dbReference type="OrthoDB" id="423854at2759"/>
<gene>
    <name evidence="3" type="ORF">FRACYDRAFT_236223</name>
</gene>
<organism evidence="3 4">
    <name type="scientific">Fragilariopsis cylindrus CCMP1102</name>
    <dbReference type="NCBI Taxonomy" id="635003"/>
    <lineage>
        <taxon>Eukaryota</taxon>
        <taxon>Sar</taxon>
        <taxon>Stramenopiles</taxon>
        <taxon>Ochrophyta</taxon>
        <taxon>Bacillariophyta</taxon>
        <taxon>Bacillariophyceae</taxon>
        <taxon>Bacillariophycidae</taxon>
        <taxon>Bacillariales</taxon>
        <taxon>Bacillariaceae</taxon>
        <taxon>Fragilariopsis</taxon>
    </lineage>
</organism>
<feature type="region of interest" description="Disordered" evidence="1">
    <location>
        <begin position="148"/>
        <end position="213"/>
    </location>
</feature>
<dbReference type="EMBL" id="KV784355">
    <property type="protein sequence ID" value="OEU20153.1"/>
    <property type="molecule type" value="Genomic_DNA"/>
</dbReference>
<sequence>MSTDNNSNSSSNNSRQRRTIIGAKRNNNIQTTSSSSSGSSSNSNYVGNKSSRRIDFYTLLKRFLLFTIIVYGILVITFRTSSSSSSSPSWFSLTKTTSVPAPKEYCEFRNYPERRYYDLPNHKDKNNLPEFLNTEYIYGELPRIIQPNTQTTTSKSKSKSKQGIQNHQKQNKLCVDQTEWYPGSNEGNKEKNTSTSTTKEEKSLRKGIQSKETKQRLPFADGTNPSILKLMDNPRIDTSIRDLFSSKSILSISHQNNHDNDNDNVPYYLVTVCMTNSQCSWETSIQEQIDYNLSTQTEPSTVRTVLLVLNKNFETIHEATIKTRIDSLFGGRRNKRPVKITNELKMFALDDARLFTHKGQIWVSYREGKLFGYEKQVLNQLHFEFTPSSSLLTTATATSGGSGSGSDLTVTLLASETETLCCGRNMALIDNVKTDQLQALTWVDPVTVVDVEMKKENSENASNNNNNNNSSNGHSNPERRRLKEDKKKKSHFHGTNGFMVHLSERNEYLGIGHFHRPPDREKNEYAKFGHHYTHAFFTISDTSPFHLKRLSSELVLPSHAKPDDAEVIQFWSGLDRIDDTTLALAYGINDCEGAVTHLDLSTVEELLRDVPQGKEVVDFMMPLKD</sequence>
<feature type="compositionally biased region" description="Low complexity" evidence="1">
    <location>
        <begin position="459"/>
        <end position="475"/>
    </location>
</feature>
<evidence type="ECO:0000313" key="4">
    <source>
        <dbReference type="Proteomes" id="UP000095751"/>
    </source>
</evidence>
<feature type="region of interest" description="Disordered" evidence="1">
    <location>
        <begin position="456"/>
        <end position="495"/>
    </location>
</feature>
<name>A0A1E7FQT1_9STRA</name>
<keyword evidence="2" id="KW-0812">Transmembrane</keyword>
<feature type="transmembrane region" description="Helical" evidence="2">
    <location>
        <begin position="59"/>
        <end position="78"/>
    </location>
</feature>
<feature type="compositionally biased region" description="Basic and acidic residues" evidence="1">
    <location>
        <begin position="476"/>
        <end position="487"/>
    </location>
</feature>
<keyword evidence="2" id="KW-1133">Transmembrane helix</keyword>
<evidence type="ECO:0000313" key="3">
    <source>
        <dbReference type="EMBL" id="OEU20153.1"/>
    </source>
</evidence>
<keyword evidence="2" id="KW-0472">Membrane</keyword>
<proteinExistence type="predicted"/>
<feature type="compositionally biased region" description="Low complexity" evidence="1">
    <location>
        <begin position="26"/>
        <end position="47"/>
    </location>
</feature>